<feature type="chain" id="PRO_5003237490" evidence="1">
    <location>
        <begin position="21"/>
        <end position="206"/>
    </location>
</feature>
<sequence>MKLSLIFFFIVCLAVIAVKAQTKTTLKSSTTKGTTLKATTLKTTTGKTNGTTMTTRKPVTTTAASAIKSYKVCRDTTSTAATGSIQPLDGLTPVATGPPKTCNFSITAPTNHSVQMSCSLANLTVTSIFFNASSSSTFSRCQDSETDATNGSIQAIRETLNGTTYKNVARLCPFFINLPPNGQIQMSCPFNASSQNFLLLTFCYKF</sequence>
<evidence type="ECO:0000313" key="3">
    <source>
        <dbReference type="Proteomes" id="UP000000305"/>
    </source>
</evidence>
<evidence type="ECO:0000256" key="1">
    <source>
        <dbReference type="SAM" id="SignalP"/>
    </source>
</evidence>
<name>E9GIH5_DAPPU</name>
<keyword evidence="3" id="KW-1185">Reference proteome</keyword>
<feature type="signal peptide" evidence="1">
    <location>
        <begin position="1"/>
        <end position="20"/>
    </location>
</feature>
<evidence type="ECO:0000313" key="2">
    <source>
        <dbReference type="EMBL" id="EFX80762.1"/>
    </source>
</evidence>
<dbReference type="HOGENOM" id="CLU_1333131_0_0_1"/>
<dbReference type="KEGG" id="dpx:DAPPUDRAFT_243328"/>
<accession>E9GIH5</accession>
<dbReference type="Proteomes" id="UP000000305">
    <property type="component" value="Unassembled WGS sequence"/>
</dbReference>
<organism evidence="2 3">
    <name type="scientific">Daphnia pulex</name>
    <name type="common">Water flea</name>
    <dbReference type="NCBI Taxonomy" id="6669"/>
    <lineage>
        <taxon>Eukaryota</taxon>
        <taxon>Metazoa</taxon>
        <taxon>Ecdysozoa</taxon>
        <taxon>Arthropoda</taxon>
        <taxon>Crustacea</taxon>
        <taxon>Branchiopoda</taxon>
        <taxon>Diplostraca</taxon>
        <taxon>Cladocera</taxon>
        <taxon>Anomopoda</taxon>
        <taxon>Daphniidae</taxon>
        <taxon>Daphnia</taxon>
    </lineage>
</organism>
<dbReference type="EMBL" id="GL732546">
    <property type="protein sequence ID" value="EFX80762.1"/>
    <property type="molecule type" value="Genomic_DNA"/>
</dbReference>
<proteinExistence type="predicted"/>
<dbReference type="PhylomeDB" id="E9GIH5"/>
<reference evidence="2 3" key="1">
    <citation type="journal article" date="2011" name="Science">
        <title>The ecoresponsive genome of Daphnia pulex.</title>
        <authorList>
            <person name="Colbourne J.K."/>
            <person name="Pfrender M.E."/>
            <person name="Gilbert D."/>
            <person name="Thomas W.K."/>
            <person name="Tucker A."/>
            <person name="Oakley T.H."/>
            <person name="Tokishita S."/>
            <person name="Aerts A."/>
            <person name="Arnold G.J."/>
            <person name="Basu M.K."/>
            <person name="Bauer D.J."/>
            <person name="Caceres C.E."/>
            <person name="Carmel L."/>
            <person name="Casola C."/>
            <person name="Choi J.H."/>
            <person name="Detter J.C."/>
            <person name="Dong Q."/>
            <person name="Dusheyko S."/>
            <person name="Eads B.D."/>
            <person name="Frohlich T."/>
            <person name="Geiler-Samerotte K.A."/>
            <person name="Gerlach D."/>
            <person name="Hatcher P."/>
            <person name="Jogdeo S."/>
            <person name="Krijgsveld J."/>
            <person name="Kriventseva E.V."/>
            <person name="Kultz D."/>
            <person name="Laforsch C."/>
            <person name="Lindquist E."/>
            <person name="Lopez J."/>
            <person name="Manak J.R."/>
            <person name="Muller J."/>
            <person name="Pangilinan J."/>
            <person name="Patwardhan R.P."/>
            <person name="Pitluck S."/>
            <person name="Pritham E.J."/>
            <person name="Rechtsteiner A."/>
            <person name="Rho M."/>
            <person name="Rogozin I.B."/>
            <person name="Sakarya O."/>
            <person name="Salamov A."/>
            <person name="Schaack S."/>
            <person name="Shapiro H."/>
            <person name="Shiga Y."/>
            <person name="Skalitzky C."/>
            <person name="Smith Z."/>
            <person name="Souvorov A."/>
            <person name="Sung W."/>
            <person name="Tang Z."/>
            <person name="Tsuchiya D."/>
            <person name="Tu H."/>
            <person name="Vos H."/>
            <person name="Wang M."/>
            <person name="Wolf Y.I."/>
            <person name="Yamagata H."/>
            <person name="Yamada T."/>
            <person name="Ye Y."/>
            <person name="Shaw J.R."/>
            <person name="Andrews J."/>
            <person name="Crease T.J."/>
            <person name="Tang H."/>
            <person name="Lucas S.M."/>
            <person name="Robertson H.M."/>
            <person name="Bork P."/>
            <person name="Koonin E.V."/>
            <person name="Zdobnov E.M."/>
            <person name="Grigoriev I.V."/>
            <person name="Lynch M."/>
            <person name="Boore J.L."/>
        </authorList>
    </citation>
    <scope>NUCLEOTIDE SEQUENCE [LARGE SCALE GENOMIC DNA]</scope>
</reference>
<gene>
    <name evidence="2" type="ORF">DAPPUDRAFT_243328</name>
</gene>
<dbReference type="InParanoid" id="E9GIH5"/>
<keyword evidence="1" id="KW-0732">Signal</keyword>
<dbReference type="AlphaFoldDB" id="E9GIH5"/>
<protein>
    <submittedName>
        <fullName evidence="2">Uncharacterized protein</fullName>
    </submittedName>
</protein>